<keyword evidence="7" id="KW-1185">Reference proteome</keyword>
<sequence>MQTVAQTLLNHRSIRQFKPDEIPQATLDEVLHEAIVGTSSSGNLNSYSMIVTRDPARKRRLYELHGEQEFVLQAPLAITFCADWHRTRQWLRLRGARDNFNNFLGYQVAANEAMLISQSVTLGFEARGYGICYMGTTLQAMGAIAEYLNLPETCLPITTIVVGVPDEQPERRERLPMRAYVHDETYRRPSTAELEDLYRAREDSGWQRYMSMPHLRAMCEEGGITSLAQMYTSPYKYDPEAYAATSQQVLEALSGRGFLPETLMSTQADEDVPTPAG</sequence>
<dbReference type="InterPro" id="IPR000415">
    <property type="entry name" value="Nitroreductase-like"/>
</dbReference>
<dbReference type="Pfam" id="PF00881">
    <property type="entry name" value="Nitroreductase"/>
    <property type="match status" value="1"/>
</dbReference>
<evidence type="ECO:0000256" key="1">
    <source>
        <dbReference type="ARBA" id="ARBA00008366"/>
    </source>
</evidence>
<dbReference type="InterPro" id="IPR029479">
    <property type="entry name" value="Nitroreductase"/>
</dbReference>
<evidence type="ECO:0000256" key="4">
    <source>
        <dbReference type="ARBA" id="ARBA00023002"/>
    </source>
</evidence>
<keyword evidence="2" id="KW-0285">Flavoprotein</keyword>
<evidence type="ECO:0000313" key="7">
    <source>
        <dbReference type="Proteomes" id="UP000639973"/>
    </source>
</evidence>
<reference evidence="7" key="1">
    <citation type="journal article" date="2019" name="Int. J. Syst. Evol. Microbiol.">
        <title>The Global Catalogue of Microorganisms (GCM) 10K type strain sequencing project: providing services to taxonomists for standard genome sequencing and annotation.</title>
        <authorList>
            <consortium name="The Broad Institute Genomics Platform"/>
            <consortium name="The Broad Institute Genome Sequencing Center for Infectious Disease"/>
            <person name="Wu L."/>
            <person name="Ma J."/>
        </authorList>
    </citation>
    <scope>NUCLEOTIDE SEQUENCE [LARGE SCALE GENOMIC DNA]</scope>
    <source>
        <strain evidence="7">JCM 15442</strain>
    </source>
</reference>
<evidence type="ECO:0000313" key="6">
    <source>
        <dbReference type="EMBL" id="GGL85821.1"/>
    </source>
</evidence>
<comment type="caution">
    <text evidence="6">The sequence shown here is derived from an EMBL/GenBank/DDBJ whole genome shotgun (WGS) entry which is preliminary data.</text>
</comment>
<feature type="domain" description="Nitroreductase" evidence="5">
    <location>
        <begin position="10"/>
        <end position="163"/>
    </location>
</feature>
<dbReference type="InterPro" id="IPR016446">
    <property type="entry name" value="Flavin_OxRdtase_Frp"/>
</dbReference>
<evidence type="ECO:0000259" key="5">
    <source>
        <dbReference type="Pfam" id="PF00881"/>
    </source>
</evidence>
<comment type="similarity">
    <text evidence="1">Belongs to the flavin oxidoreductase frp family.</text>
</comment>
<dbReference type="Gene3D" id="3.40.109.10">
    <property type="entry name" value="NADH Oxidase"/>
    <property type="match status" value="1"/>
</dbReference>
<gene>
    <name evidence="6" type="ORF">GCM10010840_24690</name>
</gene>
<dbReference type="PANTHER" id="PTHR43425:SF2">
    <property type="entry name" value="OXYGEN-INSENSITIVE NADPH NITROREDUCTASE"/>
    <property type="match status" value="1"/>
</dbReference>
<accession>A0ABQ2GCT9</accession>
<dbReference type="PANTHER" id="PTHR43425">
    <property type="entry name" value="OXYGEN-INSENSITIVE NADPH NITROREDUCTASE"/>
    <property type="match status" value="1"/>
</dbReference>
<name>A0ABQ2GCT9_9DEIO</name>
<dbReference type="EMBL" id="BMOL01000011">
    <property type="protein sequence ID" value="GGL85821.1"/>
    <property type="molecule type" value="Genomic_DNA"/>
</dbReference>
<dbReference type="RefSeq" id="WP_188972398.1">
    <property type="nucleotide sequence ID" value="NZ_BMOL01000011.1"/>
</dbReference>
<proteinExistence type="inferred from homology"/>
<organism evidence="6 7">
    <name type="scientific">Deinococcus aerolatus</name>
    <dbReference type="NCBI Taxonomy" id="522487"/>
    <lineage>
        <taxon>Bacteria</taxon>
        <taxon>Thermotogati</taxon>
        <taxon>Deinococcota</taxon>
        <taxon>Deinococci</taxon>
        <taxon>Deinococcales</taxon>
        <taxon>Deinococcaceae</taxon>
        <taxon>Deinococcus</taxon>
    </lineage>
</organism>
<keyword evidence="3" id="KW-0288">FMN</keyword>
<evidence type="ECO:0000256" key="3">
    <source>
        <dbReference type="ARBA" id="ARBA00022643"/>
    </source>
</evidence>
<keyword evidence="4" id="KW-0560">Oxidoreductase</keyword>
<dbReference type="Proteomes" id="UP000639973">
    <property type="component" value="Unassembled WGS sequence"/>
</dbReference>
<evidence type="ECO:0000256" key="2">
    <source>
        <dbReference type="ARBA" id="ARBA00022630"/>
    </source>
</evidence>
<dbReference type="SUPFAM" id="SSF55469">
    <property type="entry name" value="FMN-dependent nitroreductase-like"/>
    <property type="match status" value="1"/>
</dbReference>
<protein>
    <submittedName>
        <fullName evidence="6">NADPH-dependent oxidoreductase</fullName>
    </submittedName>
</protein>